<evidence type="ECO:0000256" key="3">
    <source>
        <dbReference type="ARBA" id="ARBA00023012"/>
    </source>
</evidence>
<dbReference type="PANTHER" id="PTHR24421">
    <property type="entry name" value="NITRATE/NITRITE SENSOR PROTEIN NARX-RELATED"/>
    <property type="match status" value="1"/>
</dbReference>
<reference evidence="7" key="1">
    <citation type="journal article" date="2019" name="Int. J. Syst. Evol. Microbiol.">
        <title>The Global Catalogue of Microorganisms (GCM) 10K type strain sequencing project: providing services to taxonomists for standard genome sequencing and annotation.</title>
        <authorList>
            <consortium name="The Broad Institute Genomics Platform"/>
            <consortium name="The Broad Institute Genome Sequencing Center for Infectious Disease"/>
            <person name="Wu L."/>
            <person name="Ma J."/>
        </authorList>
    </citation>
    <scope>NUCLEOTIDE SEQUENCE [LARGE SCALE GENOMIC DNA]</scope>
    <source>
        <strain evidence="7">CCM 4481</strain>
    </source>
</reference>
<proteinExistence type="predicted"/>
<evidence type="ECO:0000259" key="5">
    <source>
        <dbReference type="SMART" id="SM00387"/>
    </source>
</evidence>
<gene>
    <name evidence="6" type="ORF">ACFO5W_10365</name>
</gene>
<dbReference type="InterPro" id="IPR036890">
    <property type="entry name" value="HATPase_C_sf"/>
</dbReference>
<dbReference type="Pfam" id="PF07730">
    <property type="entry name" value="HisKA_3"/>
    <property type="match status" value="1"/>
</dbReference>
<protein>
    <submittedName>
        <fullName evidence="6">Triple tyrosine motif-containing protein</fullName>
    </submittedName>
</protein>
<accession>A0ABV9C240</accession>
<keyword evidence="1" id="KW-0808">Transferase</keyword>
<keyword evidence="4" id="KW-1133">Transmembrane helix</keyword>
<keyword evidence="4" id="KW-0812">Transmembrane</keyword>
<dbReference type="SMART" id="SM00387">
    <property type="entry name" value="HATPase_c"/>
    <property type="match status" value="1"/>
</dbReference>
<dbReference type="InterPro" id="IPR050482">
    <property type="entry name" value="Sensor_HK_TwoCompSys"/>
</dbReference>
<dbReference type="SUPFAM" id="SSF63829">
    <property type="entry name" value="Calcium-dependent phosphotriesterase"/>
    <property type="match status" value="1"/>
</dbReference>
<dbReference type="InterPro" id="IPR011123">
    <property type="entry name" value="Y_Y_Y"/>
</dbReference>
<organism evidence="6 7">
    <name type="scientific">Dyella halodurans</name>
    <dbReference type="NCBI Taxonomy" id="1920171"/>
    <lineage>
        <taxon>Bacteria</taxon>
        <taxon>Pseudomonadati</taxon>
        <taxon>Pseudomonadota</taxon>
        <taxon>Gammaproteobacteria</taxon>
        <taxon>Lysobacterales</taxon>
        <taxon>Rhodanobacteraceae</taxon>
        <taxon>Dyella</taxon>
    </lineage>
</organism>
<dbReference type="CDD" id="cd16917">
    <property type="entry name" value="HATPase_UhpB-NarQ-NarX-like"/>
    <property type="match status" value="1"/>
</dbReference>
<dbReference type="InterPro" id="IPR013783">
    <property type="entry name" value="Ig-like_fold"/>
</dbReference>
<dbReference type="EMBL" id="JBHSGA010000017">
    <property type="protein sequence ID" value="MFC4527034.1"/>
    <property type="molecule type" value="Genomic_DNA"/>
</dbReference>
<evidence type="ECO:0000256" key="2">
    <source>
        <dbReference type="ARBA" id="ARBA00022777"/>
    </source>
</evidence>
<dbReference type="InterPro" id="IPR011712">
    <property type="entry name" value="Sig_transdc_His_kin_sub3_dim/P"/>
</dbReference>
<dbReference type="Gene3D" id="1.20.5.1930">
    <property type="match status" value="1"/>
</dbReference>
<dbReference type="Gene3D" id="2.60.40.10">
    <property type="entry name" value="Immunoglobulins"/>
    <property type="match status" value="1"/>
</dbReference>
<keyword evidence="2" id="KW-0418">Kinase</keyword>
<name>A0ABV9C240_9GAMM</name>
<dbReference type="Proteomes" id="UP001595961">
    <property type="component" value="Unassembled WGS sequence"/>
</dbReference>
<evidence type="ECO:0000256" key="4">
    <source>
        <dbReference type="SAM" id="Phobius"/>
    </source>
</evidence>
<dbReference type="RefSeq" id="WP_266148936.1">
    <property type="nucleotide sequence ID" value="NZ_CP064028.1"/>
</dbReference>
<feature type="domain" description="Histidine kinase/HSP90-like ATPase" evidence="5">
    <location>
        <begin position="865"/>
        <end position="962"/>
    </location>
</feature>
<keyword evidence="3" id="KW-0902">Two-component regulatory system</keyword>
<dbReference type="Gene3D" id="2.130.10.10">
    <property type="entry name" value="YVTN repeat-like/Quinoprotein amine dehydrogenase"/>
    <property type="match status" value="3"/>
</dbReference>
<evidence type="ECO:0000256" key="1">
    <source>
        <dbReference type="ARBA" id="ARBA00022679"/>
    </source>
</evidence>
<dbReference type="SUPFAM" id="SSF101898">
    <property type="entry name" value="NHL repeat"/>
    <property type="match status" value="1"/>
</dbReference>
<comment type="caution">
    <text evidence="6">The sequence shown here is derived from an EMBL/GenBank/DDBJ whole genome shotgun (WGS) entry which is preliminary data.</text>
</comment>
<evidence type="ECO:0000313" key="6">
    <source>
        <dbReference type="EMBL" id="MFC4527034.1"/>
    </source>
</evidence>
<dbReference type="SUPFAM" id="SSF55874">
    <property type="entry name" value="ATPase domain of HSP90 chaperone/DNA topoisomerase II/histidine kinase"/>
    <property type="match status" value="1"/>
</dbReference>
<evidence type="ECO:0000313" key="7">
    <source>
        <dbReference type="Proteomes" id="UP001595961"/>
    </source>
</evidence>
<dbReference type="InterPro" id="IPR015943">
    <property type="entry name" value="WD40/YVTN_repeat-like_dom_sf"/>
</dbReference>
<sequence>MRGKLQVPLTDLNITVYGHKEGAPTLVVAIAQTPDGFLWLGTRAGLVRFDGVTFKSIEEVKGYIQTLFVDARGDLWIGYRLGGAVRAHDGVYDDISAGLNPKRSVLQILADAQGTLWAATTYGLYHLSRDRWISASAAEGFDHALGPISLWSARSHALIAIEEGKTVWVQDSGQAHFHRANMDELVNAEFGVSAQHVSKGAMNVLKANFTDQSSTFRADQNGAIWTFRPSFMRLTDMPSAEGHTWTTEPWPDPAAAAGSGGFFSREQTVPQSAFIDREGNIWVGTIDGVVRFRANKMRSVAPDSVALAPAMDRDADGSVWVASSQHGPVYRVTHGVGQTWDAGKRWVQAVRVDREGNTWFLNNNLDVPFRENAIERVGVRGGTTKISYSLGVKNAVTAWADDPDGGYLLASPSGIFRWLDGRWSDGAGRPELPVDGPFRLTPDKHGGVWLAYPGNRISHLTAQGVTNYAEKNGLALGNIFAITTFGDDIWAAGDRGVAKLDHGQFIRLGGDIGNRLTGATGIVESSNGDLWVNCDAGLYHLASQDWGATLRGDRQVLTAAHLYDEEDGLQGGNIDVFPGPTLVEDGDGRIFAARLAGASWIDPKESSSNMQPPKVFIETIQADGVRYPLGQGPRLQARTHAIRIDYTATALSRPEQVTFKYRLDGVDSSWQVAARQRSAYYADLPPGDYTFHVIASNEDGISSIREGVAYFSVAPAFYQTWWFRAGYIGVAALLLWLIFRLRVRQLQSRLRLELRAKHEERDRIARELHDTLMQGMHGLVLKLQVWSDDPSIDAKHRRSMEGAADATRNLLTEGRDKIVALRSSSDESSDLLERFEQVGNECLSLKPGVNVLVQQAGQRRSLALDAAEEIFQIGREALRNAFMHASAQTVSVNIDYGVADLSLRISDDGDGLPPEVLGKGALPGHWGMLGMKERAKNLGGKLVLSGGKLQGTTVQLTVPGKTAYAN</sequence>
<dbReference type="Pfam" id="PF07495">
    <property type="entry name" value="Y_Y_Y"/>
    <property type="match status" value="1"/>
</dbReference>
<keyword evidence="7" id="KW-1185">Reference proteome</keyword>
<dbReference type="PANTHER" id="PTHR24421:SF62">
    <property type="entry name" value="SENSORY TRANSDUCTION HISTIDINE KINASE"/>
    <property type="match status" value="1"/>
</dbReference>
<dbReference type="InterPro" id="IPR003594">
    <property type="entry name" value="HATPase_dom"/>
</dbReference>
<keyword evidence="4" id="KW-0472">Membrane</keyword>
<dbReference type="Gene3D" id="3.30.565.10">
    <property type="entry name" value="Histidine kinase-like ATPase, C-terminal domain"/>
    <property type="match status" value="1"/>
</dbReference>
<feature type="transmembrane region" description="Helical" evidence="4">
    <location>
        <begin position="721"/>
        <end position="739"/>
    </location>
</feature>
<dbReference type="Pfam" id="PF02518">
    <property type="entry name" value="HATPase_c"/>
    <property type="match status" value="1"/>
</dbReference>